<evidence type="ECO:0000256" key="3">
    <source>
        <dbReference type="ARBA" id="ARBA00023080"/>
    </source>
</evidence>
<dbReference type="PIRSF" id="PIRSF006305">
    <property type="entry name" value="Maf"/>
    <property type="match status" value="1"/>
</dbReference>
<dbReference type="Pfam" id="PF02545">
    <property type="entry name" value="Maf"/>
    <property type="match status" value="1"/>
</dbReference>
<organism evidence="5 6">
    <name type="scientific">Oceanibaculum indicum</name>
    <dbReference type="NCBI Taxonomy" id="526216"/>
    <lineage>
        <taxon>Bacteria</taxon>
        <taxon>Pseudomonadati</taxon>
        <taxon>Pseudomonadota</taxon>
        <taxon>Alphaproteobacteria</taxon>
        <taxon>Rhodospirillales</taxon>
        <taxon>Oceanibaculaceae</taxon>
        <taxon>Oceanibaculum</taxon>
    </lineage>
</organism>
<accession>A0A420WRJ1</accession>
<comment type="caution">
    <text evidence="4">Lacks conserved residue(s) required for the propagation of feature annotation.</text>
</comment>
<dbReference type="EMBL" id="RBIG01000001">
    <property type="protein sequence ID" value="RKQ73678.1"/>
    <property type="molecule type" value="Genomic_DNA"/>
</dbReference>
<keyword evidence="2 4" id="KW-0378">Hydrolase</keyword>
<gene>
    <name evidence="5" type="ORF">BCL74_1468</name>
</gene>
<dbReference type="InterPro" id="IPR003697">
    <property type="entry name" value="Maf-like"/>
</dbReference>
<dbReference type="AlphaFoldDB" id="A0A420WRJ1"/>
<dbReference type="OrthoDB" id="9807767at2"/>
<proteinExistence type="inferred from homology"/>
<protein>
    <recommendedName>
        <fullName evidence="4">dTTP/UTP pyrophosphatase</fullName>
        <shortName evidence="4">dTTPase/UTPase</shortName>
        <ecNumber evidence="4">3.6.1.9</ecNumber>
    </recommendedName>
    <alternativeName>
        <fullName evidence="4">Nucleoside triphosphate pyrophosphatase</fullName>
    </alternativeName>
    <alternativeName>
        <fullName evidence="4">Nucleotide pyrophosphatase</fullName>
        <shortName evidence="4">Nucleotide PPase</shortName>
    </alternativeName>
</protein>
<feature type="site" description="Important for substrate specificity" evidence="4">
    <location>
        <position position="160"/>
    </location>
</feature>
<comment type="similarity">
    <text evidence="4">Belongs to the Maf family. YhdE subfamily.</text>
</comment>
<name>A0A420WRJ1_9PROT</name>
<evidence type="ECO:0000313" key="5">
    <source>
        <dbReference type="EMBL" id="RKQ73678.1"/>
    </source>
</evidence>
<dbReference type="GO" id="GO:0036218">
    <property type="term" value="F:dTTP diphosphatase activity"/>
    <property type="evidence" value="ECO:0007669"/>
    <property type="project" value="RHEA"/>
</dbReference>
<evidence type="ECO:0000256" key="4">
    <source>
        <dbReference type="HAMAP-Rule" id="MF_00528"/>
    </source>
</evidence>
<keyword evidence="3 4" id="KW-0546">Nucleotide metabolism</keyword>
<dbReference type="Gene3D" id="3.90.950.10">
    <property type="match status" value="1"/>
</dbReference>
<dbReference type="RefSeq" id="WP_121218681.1">
    <property type="nucleotide sequence ID" value="NZ_RBIG01000001.1"/>
</dbReference>
<feature type="site" description="Important for substrate specificity" evidence="4">
    <location>
        <position position="18"/>
    </location>
</feature>
<comment type="catalytic activity">
    <reaction evidence="4">
        <text>dTTP + H2O = dTMP + diphosphate + H(+)</text>
        <dbReference type="Rhea" id="RHEA:28534"/>
        <dbReference type="ChEBI" id="CHEBI:15377"/>
        <dbReference type="ChEBI" id="CHEBI:15378"/>
        <dbReference type="ChEBI" id="CHEBI:33019"/>
        <dbReference type="ChEBI" id="CHEBI:37568"/>
        <dbReference type="ChEBI" id="CHEBI:63528"/>
        <dbReference type="EC" id="3.6.1.9"/>
    </reaction>
</comment>
<dbReference type="CDD" id="cd00555">
    <property type="entry name" value="Maf"/>
    <property type="match status" value="1"/>
</dbReference>
<dbReference type="GO" id="GO:0036221">
    <property type="term" value="F:UTP diphosphatase activity"/>
    <property type="evidence" value="ECO:0007669"/>
    <property type="project" value="RHEA"/>
</dbReference>
<keyword evidence="4" id="KW-0963">Cytoplasm</keyword>
<reference evidence="5 6" key="1">
    <citation type="submission" date="2018-10" db="EMBL/GenBank/DDBJ databases">
        <title>Comparative analysis of microorganisms from saline springs in Andes Mountain Range, Colombia.</title>
        <authorList>
            <person name="Rubin E."/>
        </authorList>
    </citation>
    <scope>NUCLEOTIDE SEQUENCE [LARGE SCALE GENOMIC DNA]</scope>
    <source>
        <strain evidence="5 6">USBA 36</strain>
    </source>
</reference>
<dbReference type="InterPro" id="IPR029001">
    <property type="entry name" value="ITPase-like_fam"/>
</dbReference>
<dbReference type="Proteomes" id="UP000277424">
    <property type="component" value="Unassembled WGS sequence"/>
</dbReference>
<evidence type="ECO:0000256" key="2">
    <source>
        <dbReference type="ARBA" id="ARBA00022801"/>
    </source>
</evidence>
<feature type="active site" description="Proton acceptor" evidence="4">
    <location>
        <position position="76"/>
    </location>
</feature>
<sequence length="206" mass="21460">MTAPEPPARLVLASASPRRLDLLAQIGIVPAAVDPADIDETPLPRELPVDHAKRLAEAKAAAVAARHPGCFVLAADTVVACGRRILPKAETEAEAKACLALLSGRRHRVIGGVCLVTPKGKSVARAITTAVAFKRLAAEEIAFYLAGGEWRGKAGGYAIQGFAAVFARQIVGSYSNVVGLPLYETYGLLSGNGYPCLEASSCRGQG</sequence>
<dbReference type="GO" id="GO:0005737">
    <property type="term" value="C:cytoplasm"/>
    <property type="evidence" value="ECO:0007669"/>
    <property type="project" value="UniProtKB-SubCell"/>
</dbReference>
<comment type="cofactor">
    <cofactor evidence="1 4">
        <name>a divalent metal cation</name>
        <dbReference type="ChEBI" id="CHEBI:60240"/>
    </cofactor>
</comment>
<dbReference type="PANTHER" id="PTHR43213:SF5">
    <property type="entry name" value="BIFUNCTIONAL DTTP_UTP PYROPHOSPHATASE_METHYLTRANSFERASE PROTEIN-RELATED"/>
    <property type="match status" value="1"/>
</dbReference>
<dbReference type="EC" id="3.6.1.9" evidence="4"/>
<feature type="site" description="Important for substrate specificity" evidence="4">
    <location>
        <position position="77"/>
    </location>
</feature>
<dbReference type="HAMAP" id="MF_00528">
    <property type="entry name" value="Maf"/>
    <property type="match status" value="1"/>
</dbReference>
<evidence type="ECO:0000256" key="1">
    <source>
        <dbReference type="ARBA" id="ARBA00001968"/>
    </source>
</evidence>
<comment type="subcellular location">
    <subcellularLocation>
        <location evidence="4">Cytoplasm</location>
    </subcellularLocation>
</comment>
<comment type="caution">
    <text evidence="5">The sequence shown here is derived from an EMBL/GenBank/DDBJ whole genome shotgun (WGS) entry which is preliminary data.</text>
</comment>
<dbReference type="GO" id="GO:0009117">
    <property type="term" value="P:nucleotide metabolic process"/>
    <property type="evidence" value="ECO:0007669"/>
    <property type="project" value="UniProtKB-KW"/>
</dbReference>
<dbReference type="PANTHER" id="PTHR43213">
    <property type="entry name" value="BIFUNCTIONAL DTTP/UTP PYROPHOSPHATASE/METHYLTRANSFERASE PROTEIN-RELATED"/>
    <property type="match status" value="1"/>
</dbReference>
<evidence type="ECO:0000313" key="6">
    <source>
        <dbReference type="Proteomes" id="UP000277424"/>
    </source>
</evidence>
<comment type="catalytic activity">
    <reaction evidence="4">
        <text>UTP + H2O = UMP + diphosphate + H(+)</text>
        <dbReference type="Rhea" id="RHEA:29395"/>
        <dbReference type="ChEBI" id="CHEBI:15377"/>
        <dbReference type="ChEBI" id="CHEBI:15378"/>
        <dbReference type="ChEBI" id="CHEBI:33019"/>
        <dbReference type="ChEBI" id="CHEBI:46398"/>
        <dbReference type="ChEBI" id="CHEBI:57865"/>
        <dbReference type="EC" id="3.6.1.9"/>
    </reaction>
</comment>
<comment type="function">
    <text evidence="4">Nucleoside triphosphate pyrophosphatase that hydrolyzes dTTP and UTP. May have a dual role in cell division arrest and in preventing the incorporation of modified nucleotides into cellular nucleic acids.</text>
</comment>
<dbReference type="NCBIfam" id="TIGR00172">
    <property type="entry name" value="maf"/>
    <property type="match status" value="1"/>
</dbReference>
<dbReference type="SUPFAM" id="SSF52972">
    <property type="entry name" value="ITPase-like"/>
    <property type="match status" value="1"/>
</dbReference>